<protein>
    <submittedName>
        <fullName evidence="1">Uncharacterized protein</fullName>
    </submittedName>
</protein>
<organism evidence="1">
    <name type="scientific">Siphoviridae sp. ctBCr48</name>
    <dbReference type="NCBI Taxonomy" id="2827802"/>
    <lineage>
        <taxon>Viruses</taxon>
        <taxon>Duplodnaviria</taxon>
        <taxon>Heunggongvirae</taxon>
        <taxon>Uroviricota</taxon>
        <taxon>Caudoviricetes</taxon>
    </lineage>
</organism>
<evidence type="ECO:0000313" key="1">
    <source>
        <dbReference type="EMBL" id="DAF50363.1"/>
    </source>
</evidence>
<reference evidence="1" key="1">
    <citation type="journal article" date="2021" name="Proc. Natl. Acad. Sci. U.S.A.">
        <title>A Catalog of Tens of Thousands of Viruses from Human Metagenomes Reveals Hidden Associations with Chronic Diseases.</title>
        <authorList>
            <person name="Tisza M.J."/>
            <person name="Buck C.B."/>
        </authorList>
    </citation>
    <scope>NUCLEOTIDE SEQUENCE</scope>
    <source>
        <strain evidence="1">CtBCr48</strain>
    </source>
</reference>
<accession>A0A8S5SHP6</accession>
<sequence length="51" mass="5967">MAFAIVVSLWLCAIMGAMFLFRLAEWGLYKVLCKGKNSFFVWEDKMERMGK</sequence>
<dbReference type="EMBL" id="BK032595">
    <property type="protein sequence ID" value="DAF50363.1"/>
    <property type="molecule type" value="Genomic_DNA"/>
</dbReference>
<name>A0A8S5SHP6_9CAUD</name>
<proteinExistence type="predicted"/>